<dbReference type="InterPro" id="IPR001304">
    <property type="entry name" value="C-type_lectin-like"/>
</dbReference>
<dbReference type="SMART" id="SM00034">
    <property type="entry name" value="CLECT"/>
    <property type="match status" value="2"/>
</dbReference>
<protein>
    <recommendedName>
        <fullName evidence="1">C-type lectin domain-containing protein</fullName>
    </recommendedName>
</protein>
<dbReference type="InterPro" id="IPR016187">
    <property type="entry name" value="CTDL_fold"/>
</dbReference>
<dbReference type="InterPro" id="IPR050828">
    <property type="entry name" value="C-type_lectin/matrix_domain"/>
</dbReference>
<dbReference type="SUPFAM" id="SSF56436">
    <property type="entry name" value="C-type lectin-like"/>
    <property type="match status" value="2"/>
</dbReference>
<reference evidence="2" key="1">
    <citation type="submission" date="2020-11" db="EMBL/GenBank/DDBJ databases">
        <authorList>
            <person name="Tran Van P."/>
        </authorList>
    </citation>
    <scope>NUCLEOTIDE SEQUENCE</scope>
</reference>
<dbReference type="PANTHER" id="PTHR45710">
    <property type="entry name" value="C-TYPE LECTIN DOMAIN-CONTAINING PROTEIN 180"/>
    <property type="match status" value="1"/>
</dbReference>
<gene>
    <name evidence="2" type="ORF">TPSB3V08_LOCUS11859</name>
</gene>
<feature type="domain" description="C-type lectin" evidence="1">
    <location>
        <begin position="156"/>
        <end position="277"/>
    </location>
</feature>
<sequence length="325" mass="37847">MLTCLTATVPESTPTVPEVRFHKDRRYEFIFNRVSWDEADRVCHKKGGYLTIIDDMEEAYFLTNSSELHDTWIGASRKRGHPWYWTHTGEMLNTNVTDNAVDLFANRPQRIGYDCFNLFRDKNNKPLFVDRRCAQRFGFICEEVSEPQPIIELNSFRGRYYLFSSHLATWDDAVATCNRNGSYLAIVDDVEEAKFIVNASRYFHDTWVGGHRTHDGQWEWTHTGQEVPGPNDSRAFLRWINNLIRPNLDCVNIYRDSGNRPYFLERSCQEKHAFVCEEELEKLRLSLLKQCGLRWPHVLAVIGLELSCGQISALLVSYSEHVNPQ</sequence>
<dbReference type="AlphaFoldDB" id="A0A7R9DQ50"/>
<dbReference type="InterPro" id="IPR016186">
    <property type="entry name" value="C-type_lectin-like/link_sf"/>
</dbReference>
<dbReference type="CDD" id="cd00037">
    <property type="entry name" value="CLECT"/>
    <property type="match status" value="2"/>
</dbReference>
<dbReference type="PANTHER" id="PTHR45710:SF26">
    <property type="entry name" value="RH26557P"/>
    <property type="match status" value="1"/>
</dbReference>
<organism evidence="2">
    <name type="scientific">Timema poppense</name>
    <name type="common">Walking stick</name>
    <dbReference type="NCBI Taxonomy" id="170557"/>
    <lineage>
        <taxon>Eukaryota</taxon>
        <taxon>Metazoa</taxon>
        <taxon>Ecdysozoa</taxon>
        <taxon>Arthropoda</taxon>
        <taxon>Hexapoda</taxon>
        <taxon>Insecta</taxon>
        <taxon>Pterygota</taxon>
        <taxon>Neoptera</taxon>
        <taxon>Polyneoptera</taxon>
        <taxon>Phasmatodea</taxon>
        <taxon>Timematodea</taxon>
        <taxon>Timematoidea</taxon>
        <taxon>Timematidae</taxon>
        <taxon>Timema</taxon>
    </lineage>
</organism>
<proteinExistence type="predicted"/>
<evidence type="ECO:0000313" key="2">
    <source>
        <dbReference type="EMBL" id="CAD7417553.1"/>
    </source>
</evidence>
<evidence type="ECO:0000259" key="1">
    <source>
        <dbReference type="PROSITE" id="PS50041"/>
    </source>
</evidence>
<dbReference type="EMBL" id="OD014088">
    <property type="protein sequence ID" value="CAD7417553.1"/>
    <property type="molecule type" value="Genomic_DNA"/>
</dbReference>
<dbReference type="Gene3D" id="3.10.100.10">
    <property type="entry name" value="Mannose-Binding Protein A, subunit A"/>
    <property type="match status" value="2"/>
</dbReference>
<feature type="domain" description="C-type lectin" evidence="1">
    <location>
        <begin position="22"/>
        <end position="142"/>
    </location>
</feature>
<accession>A0A7R9DQ50</accession>
<dbReference type="PROSITE" id="PS50041">
    <property type="entry name" value="C_TYPE_LECTIN_2"/>
    <property type="match status" value="2"/>
</dbReference>
<name>A0A7R9DQ50_TIMPO</name>
<dbReference type="Pfam" id="PF00059">
    <property type="entry name" value="Lectin_C"/>
    <property type="match status" value="2"/>
</dbReference>